<dbReference type="Pfam" id="PF13556">
    <property type="entry name" value="HTH_30"/>
    <property type="match status" value="1"/>
</dbReference>
<evidence type="ECO:0000313" key="6">
    <source>
        <dbReference type="Proteomes" id="UP000225108"/>
    </source>
</evidence>
<dbReference type="InterPro" id="IPR051448">
    <property type="entry name" value="CdaR-like_regulators"/>
</dbReference>
<feature type="domain" description="CdaR GGDEF-like" evidence="4">
    <location>
        <begin position="329"/>
        <end position="419"/>
    </location>
</feature>
<gene>
    <name evidence="5" type="ORF">CSW57_16125</name>
</gene>
<evidence type="ECO:0000259" key="4">
    <source>
        <dbReference type="Pfam" id="PF17853"/>
    </source>
</evidence>
<reference evidence="5 6" key="1">
    <citation type="submission" date="2017-10" db="EMBL/GenBank/DDBJ databases">
        <title>The draft genome sequence of Williamsia sp. BULT 1.1 isolated from the semi-arid grassland soils from South Africa.</title>
        <authorList>
            <person name="Kabwe M.H."/>
            <person name="Govender N."/>
            <person name="Mutseka Lunga P."/>
            <person name="Vikram S."/>
            <person name="Makhalanyane T.P."/>
        </authorList>
    </citation>
    <scope>NUCLEOTIDE SEQUENCE [LARGE SCALE GENOMIC DNA]</scope>
    <source>
        <strain evidence="5 6">BULT 1.1</strain>
    </source>
</reference>
<dbReference type="AlphaFoldDB" id="A0A2G3PKE8"/>
<proteinExistence type="inferred from homology"/>
<dbReference type="InterPro" id="IPR041522">
    <property type="entry name" value="CdaR_GGDEF"/>
</dbReference>
<dbReference type="Gene3D" id="1.10.10.2840">
    <property type="entry name" value="PucR C-terminal helix-turn-helix domain"/>
    <property type="match status" value="1"/>
</dbReference>
<dbReference type="InterPro" id="IPR042070">
    <property type="entry name" value="PucR_C-HTH_sf"/>
</dbReference>
<name>A0A2G3PKE8_WILMA</name>
<dbReference type="PANTHER" id="PTHR33744">
    <property type="entry name" value="CARBOHYDRATE DIACID REGULATOR"/>
    <property type="match status" value="1"/>
</dbReference>
<protein>
    <submittedName>
        <fullName evidence="5">CdaR family transcriptional regulator</fullName>
    </submittedName>
</protein>
<dbReference type="Pfam" id="PF17853">
    <property type="entry name" value="GGDEF_2"/>
    <property type="match status" value="1"/>
</dbReference>
<sequence>MVCFPSVHSVQRSACLCWSAARGWAPRRKVKRLTTTVRWLLGQRDLDLRLIGGAAGQDRDIDCALSSELPAPHEWLAGGELLLTTGLRLPPTTAGRLEYVRLLDRVGVAGVGFGVGLGFDDVPADLVEAADQVGLPLLEVPLPVPFSAIARTVLDHIAAERFDQFVRASHTQPRITRAIIAGGMPAVVRELADAIEQTVVLLDRDQQLVSARPQPVSTEDLESVRSQVGRDPAAASGVTLTGDRVITVQRISVAGNVFGHLAVIGRTPLGDLERVLVGHATSLLSLEHAKPGQVMRDQQALNSDALTLAMSGPPPAAARNIVLRAADRGGRVRIAVAQYSGVGGAQQAATAVAVELQNHWRPVFVDQSGPEVVVLLRGEDQRSFAESVLAMVGRQGARAGLGTVVSVDDISDSVRQARLGCAVAGDGEVVDLAAQGSVLALEPVRQAFSGAHESVLGPLLDHDRRNDSALVETLRGYLLANGQWEAAATSVGVHRHTLRHRVDRIEQLLRVDLTDARTRAELLLILLSDPR</sequence>
<evidence type="ECO:0000259" key="3">
    <source>
        <dbReference type="Pfam" id="PF13556"/>
    </source>
</evidence>
<feature type="domain" description="Purine catabolism PurC-like" evidence="2">
    <location>
        <begin position="44"/>
        <end position="157"/>
    </location>
</feature>
<evidence type="ECO:0000259" key="2">
    <source>
        <dbReference type="Pfam" id="PF07905"/>
    </source>
</evidence>
<evidence type="ECO:0000256" key="1">
    <source>
        <dbReference type="ARBA" id="ARBA00006754"/>
    </source>
</evidence>
<evidence type="ECO:0000313" key="5">
    <source>
        <dbReference type="EMBL" id="PHV66274.1"/>
    </source>
</evidence>
<feature type="domain" description="PucR C-terminal helix-turn-helix" evidence="3">
    <location>
        <begin position="470"/>
        <end position="526"/>
    </location>
</feature>
<dbReference type="Pfam" id="PF07905">
    <property type="entry name" value="PucR"/>
    <property type="match status" value="1"/>
</dbReference>
<comment type="similarity">
    <text evidence="1">Belongs to the CdaR family.</text>
</comment>
<comment type="caution">
    <text evidence="5">The sequence shown here is derived from an EMBL/GenBank/DDBJ whole genome shotgun (WGS) entry which is preliminary data.</text>
</comment>
<dbReference type="EMBL" id="PEBD01000010">
    <property type="protein sequence ID" value="PHV66274.1"/>
    <property type="molecule type" value="Genomic_DNA"/>
</dbReference>
<dbReference type="InterPro" id="IPR025736">
    <property type="entry name" value="PucR_C-HTH_dom"/>
</dbReference>
<organism evidence="5 6">
    <name type="scientific">Williamsia marianensis</name>
    <dbReference type="NCBI Taxonomy" id="85044"/>
    <lineage>
        <taxon>Bacteria</taxon>
        <taxon>Bacillati</taxon>
        <taxon>Actinomycetota</taxon>
        <taxon>Actinomycetes</taxon>
        <taxon>Mycobacteriales</taxon>
        <taxon>Nocardiaceae</taxon>
        <taxon>Williamsia</taxon>
    </lineage>
</organism>
<dbReference type="PANTHER" id="PTHR33744:SF7">
    <property type="entry name" value="PUCR FAMILY TRANSCRIPTIONAL REGULATOR"/>
    <property type="match status" value="1"/>
</dbReference>
<dbReference type="InterPro" id="IPR012914">
    <property type="entry name" value="PucR_dom"/>
</dbReference>
<accession>A0A2G3PKE8</accession>
<dbReference type="Proteomes" id="UP000225108">
    <property type="component" value="Unassembled WGS sequence"/>
</dbReference>